<keyword evidence="1" id="KW-0812">Transmembrane</keyword>
<feature type="transmembrane region" description="Helical" evidence="1">
    <location>
        <begin position="37"/>
        <end position="58"/>
    </location>
</feature>
<name>A0ABM9RAF9_9FIRM</name>
<keyword evidence="3" id="KW-1185">Reference proteome</keyword>
<evidence type="ECO:0000313" key="2">
    <source>
        <dbReference type="EMBL" id="CEJ06478.1"/>
    </source>
</evidence>
<evidence type="ECO:0000256" key="1">
    <source>
        <dbReference type="SAM" id="Phobius"/>
    </source>
</evidence>
<reference evidence="2" key="1">
    <citation type="submission" date="2014-11" db="EMBL/GenBank/DDBJ databases">
        <authorList>
            <person name="Hornung B.V."/>
        </authorList>
    </citation>
    <scope>NUCLEOTIDE SEQUENCE</scope>
    <source>
        <strain evidence="2">INE</strain>
    </source>
</reference>
<protein>
    <submittedName>
        <fullName evidence="2">Uncharacterized protein</fullName>
    </submittedName>
</protein>
<proteinExistence type="predicted"/>
<comment type="caution">
    <text evidence="2">The sequence shown here is derived from an EMBL/GenBank/DDBJ whole genome shotgun (WGS) entry which is preliminary data.</text>
</comment>
<gene>
    <name evidence="2" type="ORF">DEACI_0926</name>
</gene>
<accession>A0ABM9RAF9</accession>
<sequence>MIVGTTLSVTLFEIRQAGLLAGVLHPTAGQSAQAFMTSFRTVMLLGGVVLLAAAAVSINRRGYVSSPRPT</sequence>
<dbReference type="Proteomes" id="UP001071230">
    <property type="component" value="Unassembled WGS sequence"/>
</dbReference>
<keyword evidence="1" id="KW-1133">Transmembrane helix</keyword>
<dbReference type="EMBL" id="CDGJ01000028">
    <property type="protein sequence ID" value="CEJ06478.1"/>
    <property type="molecule type" value="Genomic_DNA"/>
</dbReference>
<keyword evidence="1" id="KW-0472">Membrane</keyword>
<organism evidence="2 3">
    <name type="scientific">Acididesulfobacillus acetoxydans</name>
    <dbReference type="NCBI Taxonomy" id="1561005"/>
    <lineage>
        <taxon>Bacteria</taxon>
        <taxon>Bacillati</taxon>
        <taxon>Bacillota</taxon>
        <taxon>Clostridia</taxon>
        <taxon>Eubacteriales</taxon>
        <taxon>Peptococcaceae</taxon>
        <taxon>Acididesulfobacillus</taxon>
    </lineage>
</organism>
<evidence type="ECO:0000313" key="3">
    <source>
        <dbReference type="Proteomes" id="UP001071230"/>
    </source>
</evidence>